<evidence type="ECO:0000313" key="8">
    <source>
        <dbReference type="Proteomes" id="UP001328107"/>
    </source>
</evidence>
<gene>
    <name evidence="7" type="ORF">PMAYCL1PPCAC_22050</name>
</gene>
<keyword evidence="3 6" id="KW-0812">Transmembrane</keyword>
<keyword evidence="4 6" id="KW-1133">Transmembrane helix</keyword>
<dbReference type="GO" id="GO:0016020">
    <property type="term" value="C:membrane"/>
    <property type="evidence" value="ECO:0007669"/>
    <property type="project" value="UniProtKB-SubCell"/>
</dbReference>
<dbReference type="EMBL" id="BTRK01000005">
    <property type="protein sequence ID" value="GMR51855.1"/>
    <property type="molecule type" value="Genomic_DNA"/>
</dbReference>
<evidence type="ECO:0000313" key="7">
    <source>
        <dbReference type="EMBL" id="GMR51855.1"/>
    </source>
</evidence>
<sequence>SVPLIIYALYIPIIFVIYTIQVVIVITNKSKPQFRSSYFSLFIIEGVTGLSTTIITTITHRLVLFPEVNSYYANFPANAFTTALYFASYYYPACQEYVNICIALNRLSAITMVKKYEKVWSRLIWLFIPAIFGLPFISYYHLVDSQAFFFSPEKGIWIIQYDNSARPWIIQRSNRVNSFYLYLVCSITSLSLNLATLIMLRCKAMEKVSSIELRLFLLGFCSFLCEVPMVVQQ</sequence>
<evidence type="ECO:0000256" key="3">
    <source>
        <dbReference type="ARBA" id="ARBA00022692"/>
    </source>
</evidence>
<feature type="transmembrane region" description="Helical" evidence="6">
    <location>
        <begin position="6"/>
        <end position="26"/>
    </location>
</feature>
<dbReference type="InterPro" id="IPR000609">
    <property type="entry name" value="7TM_GPCR_serpentine_rcpt_Srg"/>
</dbReference>
<dbReference type="GO" id="GO:0007606">
    <property type="term" value="P:sensory perception of chemical stimulus"/>
    <property type="evidence" value="ECO:0007669"/>
    <property type="project" value="UniProtKB-UniRule"/>
</dbReference>
<evidence type="ECO:0000256" key="1">
    <source>
        <dbReference type="ARBA" id="ARBA00004141"/>
    </source>
</evidence>
<dbReference type="Pfam" id="PF02118">
    <property type="entry name" value="Srg"/>
    <property type="match status" value="1"/>
</dbReference>
<dbReference type="AlphaFoldDB" id="A0AAN5I591"/>
<organism evidence="7 8">
    <name type="scientific">Pristionchus mayeri</name>
    <dbReference type="NCBI Taxonomy" id="1317129"/>
    <lineage>
        <taxon>Eukaryota</taxon>
        <taxon>Metazoa</taxon>
        <taxon>Ecdysozoa</taxon>
        <taxon>Nematoda</taxon>
        <taxon>Chromadorea</taxon>
        <taxon>Rhabditida</taxon>
        <taxon>Rhabditina</taxon>
        <taxon>Diplogasteromorpha</taxon>
        <taxon>Diplogasteroidea</taxon>
        <taxon>Neodiplogasteridae</taxon>
        <taxon>Pristionchus</taxon>
    </lineage>
</organism>
<dbReference type="GO" id="GO:0004888">
    <property type="term" value="F:transmembrane signaling receptor activity"/>
    <property type="evidence" value="ECO:0007669"/>
    <property type="project" value="InterPro"/>
</dbReference>
<name>A0AAN5I591_9BILA</name>
<reference evidence="8" key="1">
    <citation type="submission" date="2022-10" db="EMBL/GenBank/DDBJ databases">
        <title>Genome assembly of Pristionchus species.</title>
        <authorList>
            <person name="Yoshida K."/>
            <person name="Sommer R.J."/>
        </authorList>
    </citation>
    <scope>NUCLEOTIDE SEQUENCE [LARGE SCALE GENOMIC DNA]</scope>
    <source>
        <strain evidence="8">RS5460</strain>
    </source>
</reference>
<dbReference type="PANTHER" id="PTHR31552:SF8">
    <property type="entry name" value="SERPENTINE RECEPTOR CLASS GAMMA"/>
    <property type="match status" value="1"/>
</dbReference>
<feature type="non-terminal residue" evidence="7">
    <location>
        <position position="233"/>
    </location>
</feature>
<comment type="caution">
    <text evidence="6">Lacks conserved residue(s) required for the propagation of feature annotation.</text>
</comment>
<feature type="transmembrane region" description="Helical" evidence="6">
    <location>
        <begin position="38"/>
        <end position="59"/>
    </location>
</feature>
<comment type="caution">
    <text evidence="7">The sequence shown here is derived from an EMBL/GenBank/DDBJ whole genome shotgun (WGS) entry which is preliminary data.</text>
</comment>
<feature type="non-terminal residue" evidence="7">
    <location>
        <position position="1"/>
    </location>
</feature>
<comment type="subcellular location">
    <subcellularLocation>
        <location evidence="1">Membrane</location>
        <topology evidence="1">Multi-pass membrane protein</topology>
    </subcellularLocation>
</comment>
<feature type="transmembrane region" description="Helical" evidence="6">
    <location>
        <begin position="212"/>
        <end position="231"/>
    </location>
</feature>
<protein>
    <recommendedName>
        <fullName evidence="6">Serpentine receptor class gamma</fullName>
    </recommendedName>
</protein>
<dbReference type="PANTHER" id="PTHR31552">
    <property type="entry name" value="SERPENTINE RECEPTOR CLASS GAMMA"/>
    <property type="match status" value="1"/>
</dbReference>
<feature type="transmembrane region" description="Helical" evidence="6">
    <location>
        <begin position="71"/>
        <end position="91"/>
    </location>
</feature>
<keyword evidence="8" id="KW-1185">Reference proteome</keyword>
<comment type="similarity">
    <text evidence="2 6">Belongs to the nematode receptor-like protein srg family.</text>
</comment>
<evidence type="ECO:0000256" key="5">
    <source>
        <dbReference type="ARBA" id="ARBA00023136"/>
    </source>
</evidence>
<proteinExistence type="inferred from homology"/>
<dbReference type="Proteomes" id="UP001328107">
    <property type="component" value="Unassembled WGS sequence"/>
</dbReference>
<evidence type="ECO:0000256" key="4">
    <source>
        <dbReference type="ARBA" id="ARBA00022989"/>
    </source>
</evidence>
<dbReference type="PRINTS" id="PR00698">
    <property type="entry name" value="TMPROTEINSRG"/>
</dbReference>
<accession>A0AAN5I591</accession>
<evidence type="ECO:0000256" key="6">
    <source>
        <dbReference type="RuleBase" id="RU280813"/>
    </source>
</evidence>
<feature type="transmembrane region" description="Helical" evidence="6">
    <location>
        <begin position="123"/>
        <end position="142"/>
    </location>
</feature>
<keyword evidence="5 6" id="KW-0472">Membrane</keyword>
<evidence type="ECO:0000256" key="2">
    <source>
        <dbReference type="ARBA" id="ARBA00005692"/>
    </source>
</evidence>
<feature type="transmembrane region" description="Helical" evidence="6">
    <location>
        <begin position="179"/>
        <end position="200"/>
    </location>
</feature>